<dbReference type="GO" id="GO:0000166">
    <property type="term" value="F:nucleotide binding"/>
    <property type="evidence" value="ECO:0007669"/>
    <property type="project" value="InterPro"/>
</dbReference>
<dbReference type="PANTHER" id="PTHR43818:SF11">
    <property type="entry name" value="BCDNA.GH03377"/>
    <property type="match status" value="1"/>
</dbReference>
<keyword evidence="2" id="KW-0520">NAD</keyword>
<evidence type="ECO:0000259" key="4">
    <source>
        <dbReference type="Pfam" id="PF22725"/>
    </source>
</evidence>
<evidence type="ECO:0000256" key="2">
    <source>
        <dbReference type="ARBA" id="ARBA00023027"/>
    </source>
</evidence>
<name>A0A2U2RKL7_9MICO</name>
<dbReference type="InterPro" id="IPR055170">
    <property type="entry name" value="GFO_IDH_MocA-like_dom"/>
</dbReference>
<dbReference type="InterPro" id="IPR036291">
    <property type="entry name" value="NAD(P)-bd_dom_sf"/>
</dbReference>
<keyword evidence="1" id="KW-0560">Oxidoreductase</keyword>
<protein>
    <submittedName>
        <fullName evidence="5">Oxidoreductase</fullName>
    </submittedName>
</protein>
<dbReference type="EMBL" id="QFKX01000002">
    <property type="protein sequence ID" value="PWH06422.1"/>
    <property type="molecule type" value="Genomic_DNA"/>
</dbReference>
<accession>A0A2U2RKL7</accession>
<dbReference type="GO" id="GO:0016491">
    <property type="term" value="F:oxidoreductase activity"/>
    <property type="evidence" value="ECO:0007669"/>
    <property type="project" value="UniProtKB-KW"/>
</dbReference>
<dbReference type="AlphaFoldDB" id="A0A2U2RKL7"/>
<evidence type="ECO:0000256" key="1">
    <source>
        <dbReference type="ARBA" id="ARBA00023002"/>
    </source>
</evidence>
<dbReference type="PANTHER" id="PTHR43818">
    <property type="entry name" value="BCDNA.GH03377"/>
    <property type="match status" value="1"/>
</dbReference>
<dbReference type="Gene3D" id="3.30.360.10">
    <property type="entry name" value="Dihydrodipicolinate Reductase, domain 2"/>
    <property type="match status" value="1"/>
</dbReference>
<feature type="domain" description="Gfo/Idh/MocA-like oxidoreductase N-terminal" evidence="3">
    <location>
        <begin position="8"/>
        <end position="125"/>
    </location>
</feature>
<dbReference type="SUPFAM" id="SSF55347">
    <property type="entry name" value="Glyceraldehyde-3-phosphate dehydrogenase-like, C-terminal domain"/>
    <property type="match status" value="1"/>
</dbReference>
<organism evidence="5 6">
    <name type="scientific">Brachybacterium endophyticum</name>
    <dbReference type="NCBI Taxonomy" id="2182385"/>
    <lineage>
        <taxon>Bacteria</taxon>
        <taxon>Bacillati</taxon>
        <taxon>Actinomycetota</taxon>
        <taxon>Actinomycetes</taxon>
        <taxon>Micrococcales</taxon>
        <taxon>Dermabacteraceae</taxon>
        <taxon>Brachybacterium</taxon>
    </lineage>
</organism>
<proteinExistence type="predicted"/>
<reference evidence="5 6" key="1">
    <citation type="submission" date="2018-05" db="EMBL/GenBank/DDBJ databases">
        <title>Brachybacterium sp. M1HQ-2T, whole genome shotgun sequence.</title>
        <authorList>
            <person name="Tuo L."/>
        </authorList>
    </citation>
    <scope>NUCLEOTIDE SEQUENCE [LARGE SCALE GENOMIC DNA]</scope>
    <source>
        <strain evidence="5 6">M1HQ-2</strain>
    </source>
</reference>
<dbReference type="InterPro" id="IPR050463">
    <property type="entry name" value="Gfo/Idh/MocA_oxidrdct_glycsds"/>
</dbReference>
<gene>
    <name evidence="5" type="ORF">DEO23_05475</name>
</gene>
<dbReference type="Proteomes" id="UP000245590">
    <property type="component" value="Unassembled WGS sequence"/>
</dbReference>
<dbReference type="Pfam" id="PF22725">
    <property type="entry name" value="GFO_IDH_MocA_C3"/>
    <property type="match status" value="1"/>
</dbReference>
<dbReference type="OrthoDB" id="9792085at2"/>
<dbReference type="InterPro" id="IPR000683">
    <property type="entry name" value="Gfo/Idh/MocA-like_OxRdtase_N"/>
</dbReference>
<dbReference type="Gene3D" id="3.40.50.720">
    <property type="entry name" value="NAD(P)-binding Rossmann-like Domain"/>
    <property type="match status" value="1"/>
</dbReference>
<comment type="caution">
    <text evidence="5">The sequence shown here is derived from an EMBL/GenBank/DDBJ whole genome shotgun (WGS) entry which is preliminary data.</text>
</comment>
<dbReference type="SUPFAM" id="SSF51735">
    <property type="entry name" value="NAD(P)-binding Rossmann-fold domains"/>
    <property type="match status" value="1"/>
</dbReference>
<sequence>MTSETPSIRAGVVGIGWAGQQHMAAYDAAPGVDLVAIAGMEDDVRAELAERYDIADTYRDWESMIARGDLDVVSVAVPTFLHAPIAIGALRAGAHVLSEKPIARTGEEGQAMVEAAREAGKVLEVVFNHRRRGDIEAVRAAVEDGTVGRPYHARAMWLRRAGIPALGSWFTNAEMSGGGPLVDLGVHVLDWTLHIMGEPRVTAVSAVTHAELGPRGLGGAVGGLKSGVDSAYEVEDLASALLRLEGGGSIMLETSWATHRSTPDEFGISLYGTDGGADLRVEAYAPSGELTIFTGDGEEATDTPVTAPEGRGHRAVVERFLEQVRDEGSWSEHDGSVGLSRARIVDACYASARSGREARLDEDLRIIED</sequence>
<evidence type="ECO:0000259" key="3">
    <source>
        <dbReference type="Pfam" id="PF01408"/>
    </source>
</evidence>
<dbReference type="RefSeq" id="WP_109275015.1">
    <property type="nucleotide sequence ID" value="NZ_QFKX01000002.1"/>
</dbReference>
<evidence type="ECO:0000313" key="5">
    <source>
        <dbReference type="EMBL" id="PWH06422.1"/>
    </source>
</evidence>
<feature type="domain" description="GFO/IDH/MocA-like oxidoreductase" evidence="4">
    <location>
        <begin position="136"/>
        <end position="276"/>
    </location>
</feature>
<dbReference type="Pfam" id="PF01408">
    <property type="entry name" value="GFO_IDH_MocA"/>
    <property type="match status" value="1"/>
</dbReference>
<keyword evidence="6" id="KW-1185">Reference proteome</keyword>
<evidence type="ECO:0000313" key="6">
    <source>
        <dbReference type="Proteomes" id="UP000245590"/>
    </source>
</evidence>